<gene>
    <name evidence="1" type="ORF">G3T38_08340</name>
</gene>
<proteinExistence type="predicted"/>
<sequence>MSTAPADEHPSRTPWSAVLLGVLVLGILLATCGVPGGGADDPPRSPADPARVAEPALAELLGERSRALGGDDRDAWLATVGEDAAYRERQGWVFDNLVQLPRAVARFELVDGSARTEGDEVVAEVRRVLQVAGWDVVPVTTAAEYRFRLTTVAGGGAATTAYRVVADTEASAPWDLAPVRVVVRGGALVVADAADARADALADDVEQAIDDVASEVPLPWSARAMVYALSATDVLRAVEGMPVDDPEQLDGVAFTVAAAPEDRTVAAVRVVLHPRLLTTDAGSPSRGRLLRHELTHVALGDRDDRVPTWLSEGVAELVSVRGMAMGERAISRAAIDAAEAGVAGVAELPGDADFGGARSGASYGLAWWACEHVVRTWGEDRLWSLLASYAASPDEDRDAVLRRVLGVDGSELAGAAGRRIVSVFG</sequence>
<organism evidence="1 2">
    <name type="scientific">Nocardioides zeae</name>
    <dbReference type="NCBI Taxonomy" id="1457234"/>
    <lineage>
        <taxon>Bacteria</taxon>
        <taxon>Bacillati</taxon>
        <taxon>Actinomycetota</taxon>
        <taxon>Actinomycetes</taxon>
        <taxon>Propionibacteriales</taxon>
        <taxon>Nocardioidaceae</taxon>
        <taxon>Nocardioides</taxon>
    </lineage>
</organism>
<dbReference type="EMBL" id="JAAGXA010000005">
    <property type="protein sequence ID" value="NEN78284.1"/>
    <property type="molecule type" value="Genomic_DNA"/>
</dbReference>
<evidence type="ECO:0000313" key="1">
    <source>
        <dbReference type="EMBL" id="NEN78284.1"/>
    </source>
</evidence>
<evidence type="ECO:0000313" key="2">
    <source>
        <dbReference type="Proteomes" id="UP000468687"/>
    </source>
</evidence>
<evidence type="ECO:0008006" key="3">
    <source>
        <dbReference type="Google" id="ProtNLM"/>
    </source>
</evidence>
<dbReference type="Proteomes" id="UP000468687">
    <property type="component" value="Unassembled WGS sequence"/>
</dbReference>
<protein>
    <recommendedName>
        <fullName evidence="3">Peptidase MA-like domain-containing protein</fullName>
    </recommendedName>
</protein>
<keyword evidence="2" id="KW-1185">Reference proteome</keyword>
<name>A0A6P0HJ58_9ACTN</name>
<dbReference type="RefSeq" id="WP_163771841.1">
    <property type="nucleotide sequence ID" value="NZ_JAAGXA010000005.1"/>
</dbReference>
<accession>A0A6P0HJ58</accession>
<dbReference type="AlphaFoldDB" id="A0A6P0HJ58"/>
<comment type="caution">
    <text evidence="1">The sequence shown here is derived from an EMBL/GenBank/DDBJ whole genome shotgun (WGS) entry which is preliminary data.</text>
</comment>
<reference evidence="1 2" key="1">
    <citation type="journal article" date="2014" name="Int. J. Syst. Evol. Microbiol.">
        <title>Nocardioides zeae sp. nov., isolated from the stem of Zea mays.</title>
        <authorList>
            <person name="Glaeser S.P."/>
            <person name="McInroy J.A."/>
            <person name="Busse H.J."/>
            <person name="Kampfer P."/>
        </authorList>
    </citation>
    <scope>NUCLEOTIDE SEQUENCE [LARGE SCALE GENOMIC DNA]</scope>
    <source>
        <strain evidence="1 2">JCM 30728</strain>
    </source>
</reference>